<dbReference type="EMBL" id="GBXM01044642">
    <property type="protein sequence ID" value="JAH63935.1"/>
    <property type="molecule type" value="Transcribed_RNA"/>
</dbReference>
<reference evidence="1" key="1">
    <citation type="submission" date="2014-11" db="EMBL/GenBank/DDBJ databases">
        <authorList>
            <person name="Amaro Gonzalez C."/>
        </authorList>
    </citation>
    <scope>NUCLEOTIDE SEQUENCE</scope>
</reference>
<reference evidence="1" key="2">
    <citation type="journal article" date="2015" name="Fish Shellfish Immunol.">
        <title>Early steps in the European eel (Anguilla anguilla)-Vibrio vulnificus interaction in the gills: Role of the RtxA13 toxin.</title>
        <authorList>
            <person name="Callol A."/>
            <person name="Pajuelo D."/>
            <person name="Ebbesson L."/>
            <person name="Teles M."/>
            <person name="MacKenzie S."/>
            <person name="Amaro C."/>
        </authorList>
    </citation>
    <scope>NUCLEOTIDE SEQUENCE</scope>
</reference>
<evidence type="ECO:0000313" key="1">
    <source>
        <dbReference type="EMBL" id="JAH63935.1"/>
    </source>
</evidence>
<sequence length="27" mass="3293">MYCNCTRIRAQLKLHKRTQVLLKFEKA</sequence>
<accession>A0A0E9UFD0</accession>
<name>A0A0E9UFD0_ANGAN</name>
<proteinExistence type="predicted"/>
<dbReference type="AlphaFoldDB" id="A0A0E9UFD0"/>
<organism evidence="1">
    <name type="scientific">Anguilla anguilla</name>
    <name type="common">European freshwater eel</name>
    <name type="synonym">Muraena anguilla</name>
    <dbReference type="NCBI Taxonomy" id="7936"/>
    <lineage>
        <taxon>Eukaryota</taxon>
        <taxon>Metazoa</taxon>
        <taxon>Chordata</taxon>
        <taxon>Craniata</taxon>
        <taxon>Vertebrata</taxon>
        <taxon>Euteleostomi</taxon>
        <taxon>Actinopterygii</taxon>
        <taxon>Neopterygii</taxon>
        <taxon>Teleostei</taxon>
        <taxon>Anguilliformes</taxon>
        <taxon>Anguillidae</taxon>
        <taxon>Anguilla</taxon>
    </lineage>
</organism>
<protein>
    <submittedName>
        <fullName evidence="1">Uncharacterized protein</fullName>
    </submittedName>
</protein>